<evidence type="ECO:0000256" key="2">
    <source>
        <dbReference type="ARBA" id="ARBA00022475"/>
    </source>
</evidence>
<dbReference type="EMBL" id="DTMM01000201">
    <property type="protein sequence ID" value="HFT94135.1"/>
    <property type="molecule type" value="Genomic_DNA"/>
</dbReference>
<evidence type="ECO:0000256" key="1">
    <source>
        <dbReference type="ARBA" id="ARBA00004651"/>
    </source>
</evidence>
<feature type="transmembrane region" description="Helical" evidence="6">
    <location>
        <begin position="466"/>
        <end position="484"/>
    </location>
</feature>
<proteinExistence type="predicted"/>
<feature type="domain" description="ComEC/Rec2-related protein" evidence="7">
    <location>
        <begin position="169"/>
        <end position="456"/>
    </location>
</feature>
<dbReference type="PANTHER" id="PTHR30619:SF1">
    <property type="entry name" value="RECOMBINATION PROTEIN 2"/>
    <property type="match status" value="1"/>
</dbReference>
<protein>
    <submittedName>
        <fullName evidence="8">ComEC/Rec2 family competence protein</fullName>
    </submittedName>
</protein>
<feature type="transmembrane region" description="Helical" evidence="6">
    <location>
        <begin position="231"/>
        <end position="249"/>
    </location>
</feature>
<feature type="transmembrane region" description="Helical" evidence="6">
    <location>
        <begin position="278"/>
        <end position="296"/>
    </location>
</feature>
<comment type="caution">
    <text evidence="8">The sequence shown here is derived from an EMBL/GenBank/DDBJ whole genome shotgun (WGS) entry which is preliminary data.</text>
</comment>
<comment type="subcellular location">
    <subcellularLocation>
        <location evidence="1">Cell membrane</location>
        <topology evidence="1">Multi-pass membrane protein</topology>
    </subcellularLocation>
</comment>
<evidence type="ECO:0000256" key="5">
    <source>
        <dbReference type="ARBA" id="ARBA00023136"/>
    </source>
</evidence>
<dbReference type="InterPro" id="IPR004477">
    <property type="entry name" value="ComEC_N"/>
</dbReference>
<evidence type="ECO:0000256" key="4">
    <source>
        <dbReference type="ARBA" id="ARBA00022989"/>
    </source>
</evidence>
<evidence type="ECO:0000313" key="8">
    <source>
        <dbReference type="EMBL" id="HFT94135.1"/>
    </source>
</evidence>
<sequence>MLAWRKGRGEVFFWALAGFFWGMMSVGLLGDISGQWQGVHDFSGCLADAPRMTRTGSLVRMDAELDSVRLAPVQIRIPAGRGGNDLGRGDCLTGTALFASSPSPWEREHLFGSSFRPVLLEGQVLPWDPLSVTRSQEFSSGPLRQRESLLMHRLASVFSPDVAGLAGAMILSDTSLLPDDLLRSFQSSGAYHLLSVSGEHMALLALFLNGSLFILLRLIPYPLMRRMLVRVPLPALAGWLLVPVLVLYLTLIGSPLPAVRAVVAFALLMAFRSTGRMISWPDVFGLSLLGIIALYPEAPLSLSMDLSLLALWGLLLGCRWESSGKGEKKGKDFEGSERGFREHLVTGVAVMLTTLPLLWFSVGKADWVGIFSNIFVVPVAGDLFLPLGFLATMLLSVFPDGWPPYNFLVEKTGESAVGLVDFFSRIPYGQVRLLPVSPLTLLLMTSLILLAVRWRNRELLHGGRKVIAGMAAVIGLSIVLSHGLSVSGITGPERALSQPAGEEGEKKWRWEPFREGHNLEWLFSLQSSGNRKVR</sequence>
<dbReference type="GO" id="GO:0005886">
    <property type="term" value="C:plasma membrane"/>
    <property type="evidence" value="ECO:0007669"/>
    <property type="project" value="UniProtKB-SubCell"/>
</dbReference>
<feature type="transmembrane region" description="Helical" evidence="6">
    <location>
        <begin position="374"/>
        <end position="398"/>
    </location>
</feature>
<feature type="transmembrane region" description="Helical" evidence="6">
    <location>
        <begin position="201"/>
        <end position="219"/>
    </location>
</feature>
<feature type="transmembrane region" description="Helical" evidence="6">
    <location>
        <begin position="433"/>
        <end position="454"/>
    </location>
</feature>
<evidence type="ECO:0000256" key="6">
    <source>
        <dbReference type="SAM" id="Phobius"/>
    </source>
</evidence>
<dbReference type="Pfam" id="PF03772">
    <property type="entry name" value="Competence"/>
    <property type="match status" value="1"/>
</dbReference>
<keyword evidence="5 6" id="KW-0472">Membrane</keyword>
<evidence type="ECO:0000259" key="7">
    <source>
        <dbReference type="Pfam" id="PF03772"/>
    </source>
</evidence>
<dbReference type="PANTHER" id="PTHR30619">
    <property type="entry name" value="DNA INTERNALIZATION/COMPETENCE PROTEIN COMEC/REC2"/>
    <property type="match status" value="1"/>
</dbReference>
<dbReference type="AlphaFoldDB" id="A0A7C3QV11"/>
<accession>A0A7C3QV11</accession>
<feature type="transmembrane region" description="Helical" evidence="6">
    <location>
        <begin position="12"/>
        <end position="30"/>
    </location>
</feature>
<feature type="transmembrane region" description="Helical" evidence="6">
    <location>
        <begin position="255"/>
        <end position="271"/>
    </location>
</feature>
<organism evidence="8">
    <name type="scientific">Leptospirillum ferriphilum</name>
    <dbReference type="NCBI Taxonomy" id="178606"/>
    <lineage>
        <taxon>Bacteria</taxon>
        <taxon>Pseudomonadati</taxon>
        <taxon>Nitrospirota</taxon>
        <taxon>Nitrospiria</taxon>
        <taxon>Nitrospirales</taxon>
        <taxon>Nitrospiraceae</taxon>
        <taxon>Leptospirillum</taxon>
    </lineage>
</organism>
<keyword evidence="4 6" id="KW-1133">Transmembrane helix</keyword>
<gene>
    <name evidence="8" type="ORF">ENX03_09455</name>
</gene>
<dbReference type="InterPro" id="IPR052159">
    <property type="entry name" value="Competence_DNA_uptake"/>
</dbReference>
<evidence type="ECO:0000256" key="3">
    <source>
        <dbReference type="ARBA" id="ARBA00022692"/>
    </source>
</evidence>
<keyword evidence="3 6" id="KW-0812">Transmembrane</keyword>
<dbReference type="NCBIfam" id="TIGR00360">
    <property type="entry name" value="ComEC_N-term"/>
    <property type="match status" value="1"/>
</dbReference>
<reference evidence="8" key="1">
    <citation type="journal article" date="2020" name="mSystems">
        <title>Genome- and Community-Level Interaction Insights into Carbon Utilization and Element Cycling Functions of Hydrothermarchaeota in Hydrothermal Sediment.</title>
        <authorList>
            <person name="Zhou Z."/>
            <person name="Liu Y."/>
            <person name="Xu W."/>
            <person name="Pan J."/>
            <person name="Luo Z.H."/>
            <person name="Li M."/>
        </authorList>
    </citation>
    <scope>NUCLEOTIDE SEQUENCE [LARGE SCALE GENOMIC DNA]</scope>
    <source>
        <strain evidence="8">SpSt-902</strain>
    </source>
</reference>
<feature type="transmembrane region" description="Helical" evidence="6">
    <location>
        <begin position="343"/>
        <end position="362"/>
    </location>
</feature>
<keyword evidence="2" id="KW-1003">Cell membrane</keyword>
<name>A0A7C3QV11_9BACT</name>